<evidence type="ECO:0000313" key="2">
    <source>
        <dbReference type="EMBL" id="NLR75484.1"/>
    </source>
</evidence>
<dbReference type="PANTHER" id="PTHR33121">
    <property type="entry name" value="CYCLIC DI-GMP PHOSPHODIESTERASE PDEF"/>
    <property type="match status" value="1"/>
</dbReference>
<dbReference type="Gene3D" id="3.30.450.20">
    <property type="entry name" value="PAS domain"/>
    <property type="match status" value="1"/>
</dbReference>
<dbReference type="AlphaFoldDB" id="A0A847S6H5"/>
<organism evidence="2 3">
    <name type="scientific">Leeia aquatica</name>
    <dbReference type="NCBI Taxonomy" id="2725557"/>
    <lineage>
        <taxon>Bacteria</taxon>
        <taxon>Pseudomonadati</taxon>
        <taxon>Pseudomonadota</taxon>
        <taxon>Betaproteobacteria</taxon>
        <taxon>Neisseriales</taxon>
        <taxon>Leeiaceae</taxon>
        <taxon>Leeia</taxon>
    </lineage>
</organism>
<dbReference type="InterPro" id="IPR035919">
    <property type="entry name" value="EAL_sf"/>
</dbReference>
<proteinExistence type="predicted"/>
<dbReference type="InterPro" id="IPR050706">
    <property type="entry name" value="Cyclic-di-GMP_PDE-like"/>
</dbReference>
<evidence type="ECO:0000313" key="3">
    <source>
        <dbReference type="Proteomes" id="UP000587991"/>
    </source>
</evidence>
<dbReference type="GO" id="GO:0071111">
    <property type="term" value="F:cyclic-guanylate-specific phosphodiesterase activity"/>
    <property type="evidence" value="ECO:0007669"/>
    <property type="project" value="InterPro"/>
</dbReference>
<dbReference type="PROSITE" id="PS50883">
    <property type="entry name" value="EAL"/>
    <property type="match status" value="1"/>
</dbReference>
<dbReference type="Proteomes" id="UP000587991">
    <property type="component" value="Unassembled WGS sequence"/>
</dbReference>
<accession>A0A847S6H5</accession>
<dbReference type="EMBL" id="JABAIM010000002">
    <property type="protein sequence ID" value="NLR75484.1"/>
    <property type="molecule type" value="Genomic_DNA"/>
</dbReference>
<dbReference type="RefSeq" id="WP_168877148.1">
    <property type="nucleotide sequence ID" value="NZ_JABAIM010000002.1"/>
</dbReference>
<protein>
    <submittedName>
        <fullName evidence="2">EAL domain-containing protein</fullName>
    </submittedName>
</protein>
<dbReference type="Pfam" id="PF00563">
    <property type="entry name" value="EAL"/>
    <property type="match status" value="1"/>
</dbReference>
<dbReference type="Gene3D" id="3.20.20.450">
    <property type="entry name" value="EAL domain"/>
    <property type="match status" value="1"/>
</dbReference>
<evidence type="ECO:0000259" key="1">
    <source>
        <dbReference type="PROSITE" id="PS50883"/>
    </source>
</evidence>
<dbReference type="CDD" id="cd01948">
    <property type="entry name" value="EAL"/>
    <property type="match status" value="1"/>
</dbReference>
<dbReference type="PANTHER" id="PTHR33121:SF76">
    <property type="entry name" value="SIGNALING PROTEIN"/>
    <property type="match status" value="1"/>
</dbReference>
<dbReference type="SUPFAM" id="SSF141868">
    <property type="entry name" value="EAL domain-like"/>
    <property type="match status" value="1"/>
</dbReference>
<dbReference type="SUPFAM" id="SSF103190">
    <property type="entry name" value="Sensory domain-like"/>
    <property type="match status" value="1"/>
</dbReference>
<feature type="domain" description="EAL" evidence="1">
    <location>
        <begin position="5"/>
        <end position="258"/>
    </location>
</feature>
<keyword evidence="3" id="KW-1185">Reference proteome</keyword>
<comment type="caution">
    <text evidence="2">The sequence shown here is derived from an EMBL/GenBank/DDBJ whole genome shotgun (WGS) entry which is preliminary data.</text>
</comment>
<name>A0A847S6H5_9NEIS</name>
<gene>
    <name evidence="2" type="ORF">HF682_09970</name>
</gene>
<sequence>MTHPVEHTRPNPFAALMGFPMVVESHFQPIFGLAHRHTVGFEALLRVEQQSAHWGSTRQFLEHAQLENDSSAVDCACLDLHLAHFGQGGGSGSWLFLNVLPESFVDRALVHHLLPDMLSRYGLMADNLVLEVERLELDMLDAAHEAAMAWRDLGCLLAVSQFGRTNANLDSIWRLRPDIVKLDQSLVARAAQDGRALNMLRGLVSLLHDAGSLVVIEGIESHAQAMVAMQADCDFVQGFYFGMPQADIRVIGERSEVFDRLWNDYRQLDHDTSVAQREKLAPYIEAFRHIPTRMMMDGQTLAVAAGSFLDLPAAALCFVLDSEGRQIGEGLPGHSRRVGTTRLHRLQETAGASWIRRPYFRDAMHALGELQVSRPYLSASTGRACVTLSIAFESGGQCVVLCGDLDWEDAVG</sequence>
<reference evidence="2 3" key="1">
    <citation type="submission" date="2020-04" db="EMBL/GenBank/DDBJ databases">
        <title>Draft genome of Leeia sp. IMCC25680.</title>
        <authorList>
            <person name="Song J."/>
            <person name="Cho J.-C."/>
        </authorList>
    </citation>
    <scope>NUCLEOTIDE SEQUENCE [LARGE SCALE GENOMIC DNA]</scope>
    <source>
        <strain evidence="2 3">IMCC25680</strain>
    </source>
</reference>
<dbReference type="InterPro" id="IPR029151">
    <property type="entry name" value="Sensor-like_sf"/>
</dbReference>
<dbReference type="InterPro" id="IPR001633">
    <property type="entry name" value="EAL_dom"/>
</dbReference>
<dbReference type="SMART" id="SM00052">
    <property type="entry name" value="EAL"/>
    <property type="match status" value="1"/>
</dbReference>